<accession>A0A319EKE8</accession>
<reference evidence="1 2" key="1">
    <citation type="submission" date="2018-02" db="EMBL/GenBank/DDBJ databases">
        <title>The genomes of Aspergillus section Nigri reveals drivers in fungal speciation.</title>
        <authorList>
            <consortium name="DOE Joint Genome Institute"/>
            <person name="Vesth T.C."/>
            <person name="Nybo J."/>
            <person name="Theobald S."/>
            <person name="Brandl J."/>
            <person name="Frisvad J.C."/>
            <person name="Nielsen K.F."/>
            <person name="Lyhne E.K."/>
            <person name="Kogle M.E."/>
            <person name="Kuo A."/>
            <person name="Riley R."/>
            <person name="Clum A."/>
            <person name="Nolan M."/>
            <person name="Lipzen A."/>
            <person name="Salamov A."/>
            <person name="Henrissat B."/>
            <person name="Wiebenga A."/>
            <person name="De vries R.P."/>
            <person name="Grigoriev I.V."/>
            <person name="Mortensen U.H."/>
            <person name="Andersen M.R."/>
            <person name="Baker S.E."/>
        </authorList>
    </citation>
    <scope>NUCLEOTIDE SEQUENCE [LARGE SCALE GENOMIC DNA]</scope>
    <source>
        <strain evidence="1 2">CBS 707.79</strain>
    </source>
</reference>
<dbReference type="OrthoDB" id="4473276at2759"/>
<dbReference type="AlphaFoldDB" id="A0A319EKE8"/>
<evidence type="ECO:0008006" key="3">
    <source>
        <dbReference type="Google" id="ProtNLM"/>
    </source>
</evidence>
<keyword evidence="2" id="KW-1185">Reference proteome</keyword>
<dbReference type="VEuPathDB" id="FungiDB:BO71DRAFT_432867"/>
<organism evidence="1 2">
    <name type="scientific">Aspergillus ellipticus CBS 707.79</name>
    <dbReference type="NCBI Taxonomy" id="1448320"/>
    <lineage>
        <taxon>Eukaryota</taxon>
        <taxon>Fungi</taxon>
        <taxon>Dikarya</taxon>
        <taxon>Ascomycota</taxon>
        <taxon>Pezizomycotina</taxon>
        <taxon>Eurotiomycetes</taxon>
        <taxon>Eurotiomycetidae</taxon>
        <taxon>Eurotiales</taxon>
        <taxon>Aspergillaceae</taxon>
        <taxon>Aspergillus</taxon>
        <taxon>Aspergillus subgen. Circumdati</taxon>
    </lineage>
</organism>
<sequence length="252" mass="28142">MATETTTLPAQLFRFSTGAVGPKEEVPDFPWDYAVPTTPFWNTFEHHKARSFLVCFTSAELSHFSLNEEIQYASAPQPEKLTVLHSLLQKKLQAEESKYPDDDSAAGFPKSDAQLWARLVMAISGIDQELGRIEDAEHGLRVLVAGEPENLVYAFNLAGFLVENTDKYEEARGLAVQSRDWVDGRVGRASPQGIGARKTVAMASWKMGEVERAKGEIEEVWQCVGELKGTRFAVYEEEEREGVREWEASVGV</sequence>
<protein>
    <recommendedName>
        <fullName evidence="3">Tetratricopeptide repeat domain protein</fullName>
    </recommendedName>
</protein>
<dbReference type="Proteomes" id="UP000247810">
    <property type="component" value="Unassembled WGS sequence"/>
</dbReference>
<dbReference type="EMBL" id="KZ825945">
    <property type="protein sequence ID" value="PYH91442.1"/>
    <property type="molecule type" value="Genomic_DNA"/>
</dbReference>
<evidence type="ECO:0000313" key="1">
    <source>
        <dbReference type="EMBL" id="PYH91442.1"/>
    </source>
</evidence>
<gene>
    <name evidence="1" type="ORF">BO71DRAFT_432867</name>
</gene>
<proteinExistence type="predicted"/>
<evidence type="ECO:0000313" key="2">
    <source>
        <dbReference type="Proteomes" id="UP000247810"/>
    </source>
</evidence>
<name>A0A319EKE8_9EURO</name>